<proteinExistence type="predicted"/>
<name>A0ABU4HVY3_9ACTN</name>
<dbReference type="RefSeq" id="WP_318599895.1">
    <property type="nucleotide sequence ID" value="NZ_JAWSTH010000087.1"/>
</dbReference>
<evidence type="ECO:0000313" key="2">
    <source>
        <dbReference type="Proteomes" id="UP001284601"/>
    </source>
</evidence>
<dbReference type="EMBL" id="JAWSTH010000087">
    <property type="protein sequence ID" value="MDW5597431.1"/>
    <property type="molecule type" value="Genomic_DNA"/>
</dbReference>
<organism evidence="1 2">
    <name type="scientific">Conexibacter stalactiti</name>
    <dbReference type="NCBI Taxonomy" id="1940611"/>
    <lineage>
        <taxon>Bacteria</taxon>
        <taxon>Bacillati</taxon>
        <taxon>Actinomycetota</taxon>
        <taxon>Thermoleophilia</taxon>
        <taxon>Solirubrobacterales</taxon>
        <taxon>Conexibacteraceae</taxon>
        <taxon>Conexibacter</taxon>
    </lineage>
</organism>
<protein>
    <submittedName>
        <fullName evidence="1">Uncharacterized protein</fullName>
    </submittedName>
</protein>
<evidence type="ECO:0000313" key="1">
    <source>
        <dbReference type="EMBL" id="MDW5597431.1"/>
    </source>
</evidence>
<gene>
    <name evidence="1" type="ORF">R7226_23990</name>
</gene>
<keyword evidence="2" id="KW-1185">Reference proteome</keyword>
<sequence>MSAVSGVPPEKIQVFFSTGSRLTVKVHMVADLADVSSLTDQVTAALSHARFLLVEVETYAPDRTARGGVLRQPRKDSR</sequence>
<dbReference type="Proteomes" id="UP001284601">
    <property type="component" value="Unassembled WGS sequence"/>
</dbReference>
<accession>A0ABU4HVY3</accession>
<comment type="caution">
    <text evidence="1">The sequence shown here is derived from an EMBL/GenBank/DDBJ whole genome shotgun (WGS) entry which is preliminary data.</text>
</comment>
<reference evidence="2" key="1">
    <citation type="submission" date="2023-07" db="EMBL/GenBank/DDBJ databases">
        <title>Conexibacter stalactiti sp. nov., isolated from stalactites in a lava cave and emended description of the genus Conexibacter.</title>
        <authorList>
            <person name="Lee S.D."/>
        </authorList>
    </citation>
    <scope>NUCLEOTIDE SEQUENCE [LARGE SCALE GENOMIC DNA]</scope>
    <source>
        <strain evidence="2">KCTC 39840</strain>
    </source>
</reference>